<proteinExistence type="predicted"/>
<dbReference type="Pfam" id="PF13231">
    <property type="entry name" value="PMT_2"/>
    <property type="match status" value="1"/>
</dbReference>
<dbReference type="PANTHER" id="PTHR33908:SF11">
    <property type="entry name" value="MEMBRANE PROTEIN"/>
    <property type="match status" value="1"/>
</dbReference>
<dbReference type="InterPro" id="IPR038731">
    <property type="entry name" value="RgtA/B/C-like"/>
</dbReference>
<feature type="transmembrane region" description="Helical" evidence="8">
    <location>
        <begin position="292"/>
        <end position="318"/>
    </location>
</feature>
<dbReference type="AlphaFoldDB" id="A0A0G1VD21"/>
<evidence type="ECO:0000256" key="8">
    <source>
        <dbReference type="SAM" id="Phobius"/>
    </source>
</evidence>
<reference evidence="10 11" key="1">
    <citation type="journal article" date="2015" name="Nature">
        <title>rRNA introns, odd ribosomes, and small enigmatic genomes across a large radiation of phyla.</title>
        <authorList>
            <person name="Brown C.T."/>
            <person name="Hug L.A."/>
            <person name="Thomas B.C."/>
            <person name="Sharon I."/>
            <person name="Castelle C.J."/>
            <person name="Singh A."/>
            <person name="Wilkins M.J."/>
            <person name="Williams K.H."/>
            <person name="Banfield J.F."/>
        </authorList>
    </citation>
    <scope>NUCLEOTIDE SEQUENCE [LARGE SCALE GENOMIC DNA]</scope>
</reference>
<evidence type="ECO:0000313" key="10">
    <source>
        <dbReference type="EMBL" id="KKU67915.1"/>
    </source>
</evidence>
<dbReference type="PANTHER" id="PTHR33908">
    <property type="entry name" value="MANNOSYLTRANSFERASE YKCB-RELATED"/>
    <property type="match status" value="1"/>
</dbReference>
<feature type="transmembrane region" description="Helical" evidence="8">
    <location>
        <begin position="226"/>
        <end position="249"/>
    </location>
</feature>
<feature type="transmembrane region" description="Helical" evidence="8">
    <location>
        <begin position="183"/>
        <end position="206"/>
    </location>
</feature>
<dbReference type="Proteomes" id="UP000034565">
    <property type="component" value="Unassembled WGS sequence"/>
</dbReference>
<feature type="domain" description="Glycosyltransferase RgtA/B/C/D-like" evidence="9">
    <location>
        <begin position="51"/>
        <end position="201"/>
    </location>
</feature>
<organism evidence="10 11">
    <name type="scientific">Candidatus Amesbacteria bacterium GW2011_GWA1_47_20</name>
    <dbReference type="NCBI Taxonomy" id="1618354"/>
    <lineage>
        <taxon>Bacteria</taxon>
        <taxon>Candidatus Amesiibacteriota</taxon>
    </lineage>
</organism>
<evidence type="ECO:0000256" key="1">
    <source>
        <dbReference type="ARBA" id="ARBA00004651"/>
    </source>
</evidence>
<dbReference type="InterPro" id="IPR050297">
    <property type="entry name" value="LipidA_mod_glycosyltrf_83"/>
</dbReference>
<evidence type="ECO:0000256" key="3">
    <source>
        <dbReference type="ARBA" id="ARBA00022676"/>
    </source>
</evidence>
<keyword evidence="4" id="KW-0808">Transferase</keyword>
<dbReference type="GO" id="GO:0005886">
    <property type="term" value="C:plasma membrane"/>
    <property type="evidence" value="ECO:0007669"/>
    <property type="project" value="UniProtKB-SubCell"/>
</dbReference>
<evidence type="ECO:0000313" key="11">
    <source>
        <dbReference type="Proteomes" id="UP000034565"/>
    </source>
</evidence>
<dbReference type="GO" id="GO:0009103">
    <property type="term" value="P:lipopolysaccharide biosynthetic process"/>
    <property type="evidence" value="ECO:0007669"/>
    <property type="project" value="UniProtKB-ARBA"/>
</dbReference>
<keyword evidence="5 8" id="KW-0812">Transmembrane</keyword>
<evidence type="ECO:0000256" key="4">
    <source>
        <dbReference type="ARBA" id="ARBA00022679"/>
    </source>
</evidence>
<sequence>MVPLLLIAYFLIRLPNLTLLPIFTDETNYLDWGWRAIHAPGHLWYSLYDAKPPLVMWLFGLSESVVSDPLLAGRLVSVLTGALTLLGLYFLGKKLFSPSVAVLAPIFYLLSPLFHLYDRQALMESALAAVFVWLIYFVDQPVVSGLLLGLGLLIKPTALLFFAPFLLIYALSVLKSKNFGRSILYFLLSIFLALLVTLPMLLQPIWQKTSSLTGQYLHFPSPVLFANFATVADILFWFLTPPILIFSLIGLVKFRRTHWPLIVWVFLPLLIQVLTGKFLIHRYLAPFLPPLLLFAAAAIRRRFVFFLTLVIPAALVLLQTLNPPDYFRLIDRFTSYSYIGGYVTSEPSGYNVRQAIDYFSHLAKDQQLTLGIGLFSGNPEAALLVYFRDHPRITVSYLDAQLFTEDLSQYSCLSYPGPLYLATRDANAVGLLKFMEPVTVLTHPYGDSKIYVFRPKSNCTGKSLDLGLTIKP</sequence>
<dbReference type="EMBL" id="LCOA01000027">
    <property type="protein sequence ID" value="KKU67915.1"/>
    <property type="molecule type" value="Genomic_DNA"/>
</dbReference>
<feature type="transmembrane region" description="Helical" evidence="8">
    <location>
        <begin position="144"/>
        <end position="171"/>
    </location>
</feature>
<protein>
    <recommendedName>
        <fullName evidence="9">Glycosyltransferase RgtA/B/C/D-like domain-containing protein</fullName>
    </recommendedName>
</protein>
<keyword evidence="7 8" id="KW-0472">Membrane</keyword>
<evidence type="ECO:0000256" key="5">
    <source>
        <dbReference type="ARBA" id="ARBA00022692"/>
    </source>
</evidence>
<keyword evidence="3" id="KW-0328">Glycosyltransferase</keyword>
<keyword evidence="6 8" id="KW-1133">Transmembrane helix</keyword>
<evidence type="ECO:0000256" key="7">
    <source>
        <dbReference type="ARBA" id="ARBA00023136"/>
    </source>
</evidence>
<accession>A0A0G1VD21</accession>
<keyword evidence="2" id="KW-1003">Cell membrane</keyword>
<gene>
    <name evidence="10" type="ORF">UX92_C0027G0011</name>
</gene>
<evidence type="ECO:0000256" key="2">
    <source>
        <dbReference type="ARBA" id="ARBA00022475"/>
    </source>
</evidence>
<feature type="transmembrane region" description="Helical" evidence="8">
    <location>
        <begin position="261"/>
        <end position="280"/>
    </location>
</feature>
<evidence type="ECO:0000256" key="6">
    <source>
        <dbReference type="ARBA" id="ARBA00022989"/>
    </source>
</evidence>
<feature type="transmembrane region" description="Helical" evidence="8">
    <location>
        <begin position="96"/>
        <end position="114"/>
    </location>
</feature>
<comment type="caution">
    <text evidence="10">The sequence shown here is derived from an EMBL/GenBank/DDBJ whole genome shotgun (WGS) entry which is preliminary data.</text>
</comment>
<dbReference type="GO" id="GO:0016763">
    <property type="term" value="F:pentosyltransferase activity"/>
    <property type="evidence" value="ECO:0007669"/>
    <property type="project" value="TreeGrafter"/>
</dbReference>
<evidence type="ECO:0000259" key="9">
    <source>
        <dbReference type="Pfam" id="PF13231"/>
    </source>
</evidence>
<name>A0A0G1VD21_9BACT</name>
<comment type="subcellular location">
    <subcellularLocation>
        <location evidence="1">Cell membrane</location>
        <topology evidence="1">Multi-pass membrane protein</topology>
    </subcellularLocation>
</comment>